<protein>
    <submittedName>
        <fullName evidence="1">Uncharacterized protein</fullName>
    </submittedName>
</protein>
<organism evidence="1 2">
    <name type="scientific">Plakobranchus ocellatus</name>
    <dbReference type="NCBI Taxonomy" id="259542"/>
    <lineage>
        <taxon>Eukaryota</taxon>
        <taxon>Metazoa</taxon>
        <taxon>Spiralia</taxon>
        <taxon>Lophotrochozoa</taxon>
        <taxon>Mollusca</taxon>
        <taxon>Gastropoda</taxon>
        <taxon>Heterobranchia</taxon>
        <taxon>Euthyneura</taxon>
        <taxon>Panpulmonata</taxon>
        <taxon>Sacoglossa</taxon>
        <taxon>Placobranchoidea</taxon>
        <taxon>Plakobranchidae</taxon>
        <taxon>Plakobranchus</taxon>
    </lineage>
</organism>
<dbReference type="EMBL" id="BLXT01006069">
    <property type="protein sequence ID" value="GFO28646.1"/>
    <property type="molecule type" value="Genomic_DNA"/>
</dbReference>
<gene>
    <name evidence="1" type="ORF">PoB_005515100</name>
</gene>
<name>A0AAV4BZV2_9GAST</name>
<evidence type="ECO:0000313" key="1">
    <source>
        <dbReference type="EMBL" id="GFO28646.1"/>
    </source>
</evidence>
<sequence>MVSNGLPDSASHLFVGTWSLYEVTIQGWCVHGRTQRSRICDKISPWMWVDFGCNHRVGWAPPGLFALDLHKEKMSPKLNTILDRLPPKFTRTAPSMTTGV</sequence>
<comment type="caution">
    <text evidence="1">The sequence shown here is derived from an EMBL/GenBank/DDBJ whole genome shotgun (WGS) entry which is preliminary data.</text>
</comment>
<evidence type="ECO:0000313" key="2">
    <source>
        <dbReference type="Proteomes" id="UP000735302"/>
    </source>
</evidence>
<keyword evidence="2" id="KW-1185">Reference proteome</keyword>
<accession>A0AAV4BZV2</accession>
<proteinExistence type="predicted"/>
<reference evidence="1 2" key="1">
    <citation type="journal article" date="2021" name="Elife">
        <title>Chloroplast acquisition without the gene transfer in kleptoplastic sea slugs, Plakobranchus ocellatus.</title>
        <authorList>
            <person name="Maeda T."/>
            <person name="Takahashi S."/>
            <person name="Yoshida T."/>
            <person name="Shimamura S."/>
            <person name="Takaki Y."/>
            <person name="Nagai Y."/>
            <person name="Toyoda A."/>
            <person name="Suzuki Y."/>
            <person name="Arimoto A."/>
            <person name="Ishii H."/>
            <person name="Satoh N."/>
            <person name="Nishiyama T."/>
            <person name="Hasebe M."/>
            <person name="Maruyama T."/>
            <person name="Minagawa J."/>
            <person name="Obokata J."/>
            <person name="Shigenobu S."/>
        </authorList>
    </citation>
    <scope>NUCLEOTIDE SEQUENCE [LARGE SCALE GENOMIC DNA]</scope>
</reference>
<dbReference type="AlphaFoldDB" id="A0AAV4BZV2"/>
<dbReference type="Proteomes" id="UP000735302">
    <property type="component" value="Unassembled WGS sequence"/>
</dbReference>